<comment type="caution">
    <text evidence="2">The sequence shown here is derived from an EMBL/GenBank/DDBJ whole genome shotgun (WGS) entry which is preliminary data.</text>
</comment>
<reference evidence="2" key="1">
    <citation type="submission" date="2020-08" db="EMBL/GenBank/DDBJ databases">
        <title>Multicomponent nature underlies the extraordinary mechanical properties of spider dragline silk.</title>
        <authorList>
            <person name="Kono N."/>
            <person name="Nakamura H."/>
            <person name="Mori M."/>
            <person name="Yoshida Y."/>
            <person name="Ohtoshi R."/>
            <person name="Malay A.D."/>
            <person name="Moran D.A.P."/>
            <person name="Tomita M."/>
            <person name="Numata K."/>
            <person name="Arakawa K."/>
        </authorList>
    </citation>
    <scope>NUCLEOTIDE SEQUENCE</scope>
</reference>
<organism evidence="2 3">
    <name type="scientific">Nephila pilipes</name>
    <name type="common">Giant wood spider</name>
    <name type="synonym">Nephila maculata</name>
    <dbReference type="NCBI Taxonomy" id="299642"/>
    <lineage>
        <taxon>Eukaryota</taxon>
        <taxon>Metazoa</taxon>
        <taxon>Ecdysozoa</taxon>
        <taxon>Arthropoda</taxon>
        <taxon>Chelicerata</taxon>
        <taxon>Arachnida</taxon>
        <taxon>Araneae</taxon>
        <taxon>Araneomorphae</taxon>
        <taxon>Entelegynae</taxon>
        <taxon>Araneoidea</taxon>
        <taxon>Nephilidae</taxon>
        <taxon>Nephila</taxon>
    </lineage>
</organism>
<dbReference type="EMBL" id="BMAW01107973">
    <property type="protein sequence ID" value="GFT31722.1"/>
    <property type="molecule type" value="Genomic_DNA"/>
</dbReference>
<keyword evidence="3" id="KW-1185">Reference proteome</keyword>
<name>A0A8X6TMK1_NEPPI</name>
<proteinExistence type="predicted"/>
<accession>A0A8X6TMK1</accession>
<gene>
    <name evidence="2" type="ORF">NPIL_546201</name>
</gene>
<keyword evidence="1" id="KW-0812">Transmembrane</keyword>
<dbReference type="Proteomes" id="UP000887013">
    <property type="component" value="Unassembled WGS sequence"/>
</dbReference>
<evidence type="ECO:0000313" key="3">
    <source>
        <dbReference type="Proteomes" id="UP000887013"/>
    </source>
</evidence>
<keyword evidence="1" id="KW-0472">Membrane</keyword>
<evidence type="ECO:0000256" key="1">
    <source>
        <dbReference type="SAM" id="Phobius"/>
    </source>
</evidence>
<protein>
    <submittedName>
        <fullName evidence="2">Uncharacterized protein</fullName>
    </submittedName>
</protein>
<sequence length="110" mass="13127">MDEKVIEKAILLVWFLFSIRFLFFSYWDILFLPPILIILDGLFKENIKKEEQQRGDKSPLGIGAQKDNQIQERLKHSIDLDRLITKLMEEEKRKAIKKTTKKKTYLETTQ</sequence>
<evidence type="ECO:0000313" key="2">
    <source>
        <dbReference type="EMBL" id="GFT31722.1"/>
    </source>
</evidence>
<dbReference type="AlphaFoldDB" id="A0A8X6TMK1"/>
<keyword evidence="1" id="KW-1133">Transmembrane helix</keyword>
<feature type="transmembrane region" description="Helical" evidence="1">
    <location>
        <begin position="12"/>
        <end position="39"/>
    </location>
</feature>